<dbReference type="PANTHER" id="PTHR46202">
    <property type="entry name" value="DNA EXCISION REPAIR PROTEIN ERCC-8"/>
    <property type="match status" value="1"/>
</dbReference>
<evidence type="ECO:0000256" key="1">
    <source>
        <dbReference type="PROSITE-ProRule" id="PRU00221"/>
    </source>
</evidence>
<protein>
    <submittedName>
        <fullName evidence="2">DNA excision repair protein ERCC-8</fullName>
    </submittedName>
</protein>
<dbReference type="SMART" id="SM00320">
    <property type="entry name" value="WD40"/>
    <property type="match status" value="3"/>
</dbReference>
<comment type="caution">
    <text evidence="2">The sequence shown here is derived from an EMBL/GenBank/DDBJ whole genome shotgun (WGS) entry which is preliminary data.</text>
</comment>
<feature type="repeat" description="WD" evidence="1">
    <location>
        <begin position="119"/>
        <end position="161"/>
    </location>
</feature>
<dbReference type="EMBL" id="BMAT01013544">
    <property type="protein sequence ID" value="GFS15024.1"/>
    <property type="molecule type" value="Genomic_DNA"/>
</dbReference>
<accession>A0AAV4IZ81</accession>
<dbReference type="InterPro" id="IPR042238">
    <property type="entry name" value="Rad28/ERCC8/Ckn1/ATCSA-1"/>
</dbReference>
<dbReference type="GO" id="GO:0000109">
    <property type="term" value="C:nucleotide-excision repair complex"/>
    <property type="evidence" value="ECO:0007669"/>
    <property type="project" value="TreeGrafter"/>
</dbReference>
<dbReference type="InterPro" id="IPR001680">
    <property type="entry name" value="WD40_rpt"/>
</dbReference>
<dbReference type="SUPFAM" id="SSF50978">
    <property type="entry name" value="WD40 repeat-like"/>
    <property type="match status" value="1"/>
</dbReference>
<evidence type="ECO:0000313" key="3">
    <source>
        <dbReference type="Proteomes" id="UP000762676"/>
    </source>
</evidence>
<dbReference type="AlphaFoldDB" id="A0AAV4IZ81"/>
<name>A0AAV4IZ81_9GAST</name>
<dbReference type="PROSITE" id="PS50082">
    <property type="entry name" value="WD_REPEATS_2"/>
    <property type="match status" value="1"/>
</dbReference>
<dbReference type="Proteomes" id="UP000762676">
    <property type="component" value="Unassembled WGS sequence"/>
</dbReference>
<sequence>MKTLNFGLHHKPRSSSSIIHGIASQRSGLVASLQLQRAINSFFIKQLQLSRHKDVETTNSGAVNDLDVDNTEQRYLLSGCSDGSIAVHDLQQLYEDEHNSGALDTLTYKLVCTVSAGNRNAHKRSIETVQWYPLDTGIFTSSGTDRILKIWDANRLQTAEEYSFSGIVHCHHMSPVATKHNLVAVGTDSSVVKLVDPRAGSATHCLRGHREGAVRAVRWSNKNEFILATGGWIKRVCLIWSYLKEKSYLRKLLLKVNPFMMFFDD</sequence>
<dbReference type="GO" id="GO:0031464">
    <property type="term" value="C:Cul4A-RING E3 ubiquitin ligase complex"/>
    <property type="evidence" value="ECO:0007669"/>
    <property type="project" value="TreeGrafter"/>
</dbReference>
<dbReference type="GO" id="GO:0000209">
    <property type="term" value="P:protein polyubiquitination"/>
    <property type="evidence" value="ECO:0007669"/>
    <property type="project" value="TreeGrafter"/>
</dbReference>
<keyword evidence="3" id="KW-1185">Reference proteome</keyword>
<evidence type="ECO:0000313" key="2">
    <source>
        <dbReference type="EMBL" id="GFS15024.1"/>
    </source>
</evidence>
<organism evidence="2 3">
    <name type="scientific">Elysia marginata</name>
    <dbReference type="NCBI Taxonomy" id="1093978"/>
    <lineage>
        <taxon>Eukaryota</taxon>
        <taxon>Metazoa</taxon>
        <taxon>Spiralia</taxon>
        <taxon>Lophotrochozoa</taxon>
        <taxon>Mollusca</taxon>
        <taxon>Gastropoda</taxon>
        <taxon>Heterobranchia</taxon>
        <taxon>Euthyneura</taxon>
        <taxon>Panpulmonata</taxon>
        <taxon>Sacoglossa</taxon>
        <taxon>Placobranchoidea</taxon>
        <taxon>Plakobranchidae</taxon>
        <taxon>Elysia</taxon>
    </lineage>
</organism>
<dbReference type="GO" id="GO:0043161">
    <property type="term" value="P:proteasome-mediated ubiquitin-dependent protein catabolic process"/>
    <property type="evidence" value="ECO:0007669"/>
    <property type="project" value="TreeGrafter"/>
</dbReference>
<proteinExistence type="predicted"/>
<dbReference type="PANTHER" id="PTHR46202:SF1">
    <property type="entry name" value="DNA EXCISION REPAIR PROTEIN ERCC-8"/>
    <property type="match status" value="1"/>
</dbReference>
<reference evidence="2 3" key="1">
    <citation type="journal article" date="2021" name="Elife">
        <title>Chloroplast acquisition without the gene transfer in kleptoplastic sea slugs, Plakobranchus ocellatus.</title>
        <authorList>
            <person name="Maeda T."/>
            <person name="Takahashi S."/>
            <person name="Yoshida T."/>
            <person name="Shimamura S."/>
            <person name="Takaki Y."/>
            <person name="Nagai Y."/>
            <person name="Toyoda A."/>
            <person name="Suzuki Y."/>
            <person name="Arimoto A."/>
            <person name="Ishii H."/>
            <person name="Satoh N."/>
            <person name="Nishiyama T."/>
            <person name="Hasebe M."/>
            <person name="Maruyama T."/>
            <person name="Minagawa J."/>
            <person name="Obokata J."/>
            <person name="Shigenobu S."/>
        </authorList>
    </citation>
    <scope>NUCLEOTIDE SEQUENCE [LARGE SCALE GENOMIC DNA]</scope>
</reference>
<dbReference type="GO" id="GO:0006283">
    <property type="term" value="P:transcription-coupled nucleotide-excision repair"/>
    <property type="evidence" value="ECO:0007669"/>
    <property type="project" value="InterPro"/>
</dbReference>
<keyword evidence="1" id="KW-0853">WD repeat</keyword>
<dbReference type="Pfam" id="PF00400">
    <property type="entry name" value="WD40"/>
    <property type="match status" value="3"/>
</dbReference>
<dbReference type="Gene3D" id="2.130.10.10">
    <property type="entry name" value="YVTN repeat-like/Quinoprotein amine dehydrogenase"/>
    <property type="match status" value="1"/>
</dbReference>
<dbReference type="InterPro" id="IPR036322">
    <property type="entry name" value="WD40_repeat_dom_sf"/>
</dbReference>
<dbReference type="InterPro" id="IPR015943">
    <property type="entry name" value="WD40/YVTN_repeat-like_dom_sf"/>
</dbReference>
<gene>
    <name evidence="2" type="ORF">ElyMa_006760900</name>
</gene>